<dbReference type="PANTHER" id="PTHR32278">
    <property type="entry name" value="F-BOX DOMAIN-CONTAINING PROTEIN"/>
    <property type="match status" value="1"/>
</dbReference>
<dbReference type="InterPro" id="IPR025886">
    <property type="entry name" value="PP2-like"/>
</dbReference>
<evidence type="ECO:0000313" key="1">
    <source>
        <dbReference type="EMBL" id="JAD61526.1"/>
    </source>
</evidence>
<sequence>MLSQNSTCATYIVFKTTDESYGLDYCVQEASVSIGRSKSTHEVWLQGYGSEDEDEGVLLPQKRGDGWMELELGQFYNDR</sequence>
<dbReference type="AlphaFoldDB" id="A0A0A9BDX1"/>
<reference evidence="1" key="2">
    <citation type="journal article" date="2015" name="Data Brief">
        <title>Shoot transcriptome of the giant reed, Arundo donax.</title>
        <authorList>
            <person name="Barrero R.A."/>
            <person name="Guerrero F.D."/>
            <person name="Moolhuijzen P."/>
            <person name="Goolsby J.A."/>
            <person name="Tidwell J."/>
            <person name="Bellgard S.E."/>
            <person name="Bellgard M.I."/>
        </authorList>
    </citation>
    <scope>NUCLEOTIDE SEQUENCE</scope>
    <source>
        <tissue evidence="1">Shoot tissue taken approximately 20 cm above the soil surface</tissue>
    </source>
</reference>
<dbReference type="EMBL" id="GBRH01236369">
    <property type="protein sequence ID" value="JAD61526.1"/>
    <property type="molecule type" value="Transcribed_RNA"/>
</dbReference>
<organism evidence="1">
    <name type="scientific">Arundo donax</name>
    <name type="common">Giant reed</name>
    <name type="synonym">Donax arundinaceus</name>
    <dbReference type="NCBI Taxonomy" id="35708"/>
    <lineage>
        <taxon>Eukaryota</taxon>
        <taxon>Viridiplantae</taxon>
        <taxon>Streptophyta</taxon>
        <taxon>Embryophyta</taxon>
        <taxon>Tracheophyta</taxon>
        <taxon>Spermatophyta</taxon>
        <taxon>Magnoliopsida</taxon>
        <taxon>Liliopsida</taxon>
        <taxon>Poales</taxon>
        <taxon>Poaceae</taxon>
        <taxon>PACMAD clade</taxon>
        <taxon>Arundinoideae</taxon>
        <taxon>Arundineae</taxon>
        <taxon>Arundo</taxon>
    </lineage>
</organism>
<name>A0A0A9BDX1_ARUDO</name>
<accession>A0A0A9BDX1</accession>
<proteinExistence type="predicted"/>
<dbReference type="PANTHER" id="PTHR32278:SF111">
    <property type="entry name" value="F-BOX PROTEIN PP2-B12-RELATED"/>
    <property type="match status" value="1"/>
</dbReference>
<protein>
    <submittedName>
        <fullName evidence="1">Uncharacterized protein</fullName>
    </submittedName>
</protein>
<reference evidence="1" key="1">
    <citation type="submission" date="2014-09" db="EMBL/GenBank/DDBJ databases">
        <authorList>
            <person name="Magalhaes I.L.F."/>
            <person name="Oliveira U."/>
            <person name="Santos F.R."/>
            <person name="Vidigal T.H.D.A."/>
            <person name="Brescovit A.D."/>
            <person name="Santos A.J."/>
        </authorList>
    </citation>
    <scope>NUCLEOTIDE SEQUENCE</scope>
    <source>
        <tissue evidence="1">Shoot tissue taken approximately 20 cm above the soil surface</tissue>
    </source>
</reference>
<dbReference type="Pfam" id="PF14299">
    <property type="entry name" value="PP2"/>
    <property type="match status" value="1"/>
</dbReference>